<organism evidence="5 6">
    <name type="scientific">Gonium pectorale</name>
    <name type="common">Green alga</name>
    <dbReference type="NCBI Taxonomy" id="33097"/>
    <lineage>
        <taxon>Eukaryota</taxon>
        <taxon>Viridiplantae</taxon>
        <taxon>Chlorophyta</taxon>
        <taxon>core chlorophytes</taxon>
        <taxon>Chlorophyceae</taxon>
        <taxon>CS clade</taxon>
        <taxon>Chlamydomonadales</taxon>
        <taxon>Volvocaceae</taxon>
        <taxon>Gonium</taxon>
    </lineage>
</organism>
<dbReference type="EMBL" id="LSYV01000042">
    <property type="protein sequence ID" value="KXZ46750.1"/>
    <property type="molecule type" value="Genomic_DNA"/>
</dbReference>
<evidence type="ECO:0000313" key="5">
    <source>
        <dbReference type="EMBL" id="KXZ46750.1"/>
    </source>
</evidence>
<dbReference type="Proteomes" id="UP000075714">
    <property type="component" value="Unassembled WGS sequence"/>
</dbReference>
<dbReference type="GO" id="GO:0005840">
    <property type="term" value="C:ribosome"/>
    <property type="evidence" value="ECO:0007669"/>
    <property type="project" value="UniProtKB-KW"/>
</dbReference>
<feature type="compositionally biased region" description="Low complexity" evidence="4">
    <location>
        <begin position="1"/>
        <end position="38"/>
    </location>
</feature>
<evidence type="ECO:0000256" key="1">
    <source>
        <dbReference type="ARBA" id="ARBA00006194"/>
    </source>
</evidence>
<dbReference type="GO" id="GO:0006412">
    <property type="term" value="P:translation"/>
    <property type="evidence" value="ECO:0007669"/>
    <property type="project" value="InterPro"/>
</dbReference>
<reference evidence="6" key="1">
    <citation type="journal article" date="2016" name="Nat. Commun.">
        <title>The Gonium pectorale genome demonstrates co-option of cell cycle regulation during the evolution of multicellularity.</title>
        <authorList>
            <person name="Hanschen E.R."/>
            <person name="Marriage T.N."/>
            <person name="Ferris P.J."/>
            <person name="Hamaji T."/>
            <person name="Toyoda A."/>
            <person name="Fujiyama A."/>
            <person name="Neme R."/>
            <person name="Noguchi H."/>
            <person name="Minakuchi Y."/>
            <person name="Suzuki M."/>
            <person name="Kawai-Toyooka H."/>
            <person name="Smith D.R."/>
            <person name="Sparks H."/>
            <person name="Anderson J."/>
            <person name="Bakaric R."/>
            <person name="Luria V."/>
            <person name="Karger A."/>
            <person name="Kirschner M.W."/>
            <person name="Durand P.M."/>
            <person name="Michod R.E."/>
            <person name="Nozaki H."/>
            <person name="Olson B.J."/>
        </authorList>
    </citation>
    <scope>NUCLEOTIDE SEQUENCE [LARGE SCALE GENOMIC DNA]</scope>
    <source>
        <strain evidence="6">NIES-2863</strain>
    </source>
</reference>
<dbReference type="OrthoDB" id="535480at2759"/>
<protein>
    <recommendedName>
        <fullName evidence="7">30S ribosomal protein S11</fullName>
    </recommendedName>
</protein>
<dbReference type="NCBIfam" id="NF003698">
    <property type="entry name" value="PRK05309.1"/>
    <property type="match status" value="1"/>
</dbReference>
<dbReference type="AlphaFoldDB" id="A0A150GBL2"/>
<dbReference type="HAMAP" id="MF_01310">
    <property type="entry name" value="Ribosomal_uS11"/>
    <property type="match status" value="1"/>
</dbReference>
<name>A0A150GBL2_GONPE</name>
<evidence type="ECO:0000256" key="4">
    <source>
        <dbReference type="SAM" id="MobiDB-lite"/>
    </source>
</evidence>
<dbReference type="SUPFAM" id="SSF53137">
    <property type="entry name" value="Translational machinery components"/>
    <property type="match status" value="1"/>
</dbReference>
<comment type="caution">
    <text evidence="5">The sequence shown here is derived from an EMBL/GenBank/DDBJ whole genome shotgun (WGS) entry which is preliminary data.</text>
</comment>
<dbReference type="GO" id="GO:0003735">
    <property type="term" value="F:structural constituent of ribosome"/>
    <property type="evidence" value="ECO:0007669"/>
    <property type="project" value="InterPro"/>
</dbReference>
<dbReference type="STRING" id="33097.A0A150GBL2"/>
<proteinExistence type="inferred from homology"/>
<evidence type="ECO:0000256" key="3">
    <source>
        <dbReference type="ARBA" id="ARBA00023274"/>
    </source>
</evidence>
<sequence length="166" mass="17007">MPAASPSPSDAARGEAAAEAQPSSSGGEASGSPTTGFRRVVDSRRGGGVATRSLEGVVHIQNTFNNIHLTLTDNDGLVKASVSAGVVGFRGSRKSQPAAAERAAEELARRALALGYGKVAVQLKGPGNTKQYAVQSLAAGGLVLTSLADVTPIPYNGCRQPKRRRV</sequence>
<keyword evidence="3" id="KW-0687">Ribonucleoprotein</keyword>
<keyword evidence="6" id="KW-1185">Reference proteome</keyword>
<evidence type="ECO:0000256" key="2">
    <source>
        <dbReference type="ARBA" id="ARBA00022980"/>
    </source>
</evidence>
<accession>A0A150GBL2</accession>
<keyword evidence="2" id="KW-0689">Ribosomal protein</keyword>
<comment type="similarity">
    <text evidence="1">Belongs to the universal ribosomal protein uS11 family.</text>
</comment>
<dbReference type="Gene3D" id="3.30.420.80">
    <property type="entry name" value="Ribosomal protein S11"/>
    <property type="match status" value="1"/>
</dbReference>
<dbReference type="Pfam" id="PF00411">
    <property type="entry name" value="Ribosomal_S11"/>
    <property type="match status" value="1"/>
</dbReference>
<dbReference type="InterPro" id="IPR001971">
    <property type="entry name" value="Ribosomal_uS11"/>
</dbReference>
<dbReference type="GO" id="GO:1990904">
    <property type="term" value="C:ribonucleoprotein complex"/>
    <property type="evidence" value="ECO:0007669"/>
    <property type="project" value="UniProtKB-KW"/>
</dbReference>
<dbReference type="PANTHER" id="PTHR11759">
    <property type="entry name" value="40S RIBOSOMAL PROTEIN S14/30S RIBOSOMAL PROTEIN S11"/>
    <property type="match status" value="1"/>
</dbReference>
<gene>
    <name evidence="5" type="ORF">GPECTOR_41g715</name>
</gene>
<evidence type="ECO:0008006" key="7">
    <source>
        <dbReference type="Google" id="ProtNLM"/>
    </source>
</evidence>
<evidence type="ECO:0000313" key="6">
    <source>
        <dbReference type="Proteomes" id="UP000075714"/>
    </source>
</evidence>
<dbReference type="InterPro" id="IPR036967">
    <property type="entry name" value="Ribosomal_uS11_sf"/>
</dbReference>
<feature type="region of interest" description="Disordered" evidence="4">
    <location>
        <begin position="1"/>
        <end position="40"/>
    </location>
</feature>